<organism evidence="3 4">
    <name type="scientific">Geobacillus thermopakistaniensis (strain MAS1)</name>
    <dbReference type="NCBI Taxonomy" id="1408282"/>
    <lineage>
        <taxon>Bacteria</taxon>
        <taxon>Bacillati</taxon>
        <taxon>Bacillota</taxon>
        <taxon>Bacilli</taxon>
        <taxon>Bacillales</taxon>
        <taxon>Anoxybacillaceae</taxon>
        <taxon>Geobacillus</taxon>
    </lineage>
</organism>
<dbReference type="EMBL" id="AYSF01000111">
    <property type="protein sequence ID" value="ESU70477.1"/>
    <property type="molecule type" value="Genomic_DNA"/>
</dbReference>
<dbReference type="InterPro" id="IPR050807">
    <property type="entry name" value="TransReg_Diox_bact_type"/>
</dbReference>
<dbReference type="SMART" id="SM00530">
    <property type="entry name" value="HTH_XRE"/>
    <property type="match status" value="1"/>
</dbReference>
<evidence type="ECO:0000259" key="2">
    <source>
        <dbReference type="PROSITE" id="PS50943"/>
    </source>
</evidence>
<dbReference type="GO" id="GO:0003677">
    <property type="term" value="F:DNA binding"/>
    <property type="evidence" value="ECO:0007669"/>
    <property type="project" value="UniProtKB-KW"/>
</dbReference>
<protein>
    <submittedName>
        <fullName evidence="3">XRE family transcriptional regulator</fullName>
    </submittedName>
</protein>
<dbReference type="SUPFAM" id="SSF47413">
    <property type="entry name" value="lambda repressor-like DNA-binding domains"/>
    <property type="match status" value="1"/>
</dbReference>
<dbReference type="InterPro" id="IPR001387">
    <property type="entry name" value="Cro/C1-type_HTH"/>
</dbReference>
<dbReference type="PANTHER" id="PTHR46797:SF1">
    <property type="entry name" value="METHYLPHOSPHONATE SYNTHASE"/>
    <property type="match status" value="1"/>
</dbReference>
<dbReference type="PANTHER" id="PTHR46797">
    <property type="entry name" value="HTH-TYPE TRANSCRIPTIONAL REGULATOR"/>
    <property type="match status" value="1"/>
</dbReference>
<gene>
    <name evidence="3" type="ORF">T260_18265</name>
</gene>
<name>A0A7U9J7R2_GEOTM</name>
<evidence type="ECO:0000313" key="4">
    <source>
        <dbReference type="Proteomes" id="UP000018339"/>
    </source>
</evidence>
<dbReference type="Gene3D" id="1.10.260.40">
    <property type="entry name" value="lambda repressor-like DNA-binding domains"/>
    <property type="match status" value="1"/>
</dbReference>
<dbReference type="Pfam" id="PF01381">
    <property type="entry name" value="HTH_3"/>
    <property type="match status" value="1"/>
</dbReference>
<proteinExistence type="predicted"/>
<dbReference type="GO" id="GO:0005829">
    <property type="term" value="C:cytosol"/>
    <property type="evidence" value="ECO:0007669"/>
    <property type="project" value="TreeGrafter"/>
</dbReference>
<dbReference type="AlphaFoldDB" id="A0A7U9J7R2"/>
<evidence type="ECO:0000313" key="3">
    <source>
        <dbReference type="EMBL" id="ESU70477.1"/>
    </source>
</evidence>
<dbReference type="RefSeq" id="WP_023634616.1">
    <property type="nucleotide sequence ID" value="NZ_AYSF01000111.1"/>
</dbReference>
<comment type="caution">
    <text evidence="3">The sequence shown here is derived from an EMBL/GenBank/DDBJ whole genome shotgun (WGS) entry which is preliminary data.</text>
</comment>
<dbReference type="InterPro" id="IPR010982">
    <property type="entry name" value="Lambda_DNA-bd_dom_sf"/>
</dbReference>
<keyword evidence="4" id="KW-1185">Reference proteome</keyword>
<keyword evidence="1" id="KW-0238">DNA-binding</keyword>
<evidence type="ECO:0000256" key="1">
    <source>
        <dbReference type="ARBA" id="ARBA00023125"/>
    </source>
</evidence>
<feature type="domain" description="HTH cro/C1-type" evidence="2">
    <location>
        <begin position="5"/>
        <end position="59"/>
    </location>
</feature>
<accession>A0A7U9J7R2</accession>
<dbReference type="Proteomes" id="UP000018339">
    <property type="component" value="Unassembled WGS sequence"/>
</dbReference>
<dbReference type="PROSITE" id="PS50943">
    <property type="entry name" value="HTH_CROC1"/>
    <property type="match status" value="1"/>
</dbReference>
<reference evidence="3 4" key="1">
    <citation type="journal article" date="2014" name="Genome Announc.">
        <title>Draft Genome Sequence of Geobacillus thermopakistaniensis Strain MAS1.</title>
        <authorList>
            <person name="Siddiqui M.A."/>
            <person name="Rashid N."/>
            <person name="Ayyampalayam S."/>
            <person name="Whitman W.B."/>
        </authorList>
    </citation>
    <scope>NUCLEOTIDE SEQUENCE [LARGE SCALE GENOMIC DNA]</scope>
    <source>
        <strain evidence="3 4">MAS1</strain>
    </source>
</reference>
<dbReference type="CDD" id="cd00093">
    <property type="entry name" value="HTH_XRE"/>
    <property type="match status" value="1"/>
</dbReference>
<dbReference type="GO" id="GO:0003700">
    <property type="term" value="F:DNA-binding transcription factor activity"/>
    <property type="evidence" value="ECO:0007669"/>
    <property type="project" value="TreeGrafter"/>
</dbReference>
<sequence>MRKWLKNMRLSKKMTQKELAELAGISRSTYAMIENGQRNPSVEVAKRIANVLSFDWTYFFENECHVSCIATA</sequence>